<dbReference type="PRINTS" id="PR01955">
    <property type="entry name" value="LANCFRANKIA"/>
</dbReference>
<keyword evidence="3" id="KW-1185">Reference proteome</keyword>
<dbReference type="InterPro" id="IPR058053">
    <property type="entry name" value="RamC_C"/>
</dbReference>
<dbReference type="InterPro" id="IPR007822">
    <property type="entry name" value="LANC-like"/>
</dbReference>
<accession>A0ABQ2W5S5</accession>
<name>A0ABQ2W5S5_9ACTN</name>
<dbReference type="SMART" id="SM00220">
    <property type="entry name" value="S_TKc"/>
    <property type="match status" value="1"/>
</dbReference>
<dbReference type="Gene3D" id="3.30.200.20">
    <property type="entry name" value="Phosphorylase Kinase, domain 1"/>
    <property type="match status" value="1"/>
</dbReference>
<evidence type="ECO:0000313" key="2">
    <source>
        <dbReference type="EMBL" id="GGV93503.1"/>
    </source>
</evidence>
<dbReference type="Proteomes" id="UP000660675">
    <property type="component" value="Unassembled WGS sequence"/>
</dbReference>
<dbReference type="EMBL" id="BMTF01000024">
    <property type="protein sequence ID" value="GGV93503.1"/>
    <property type="molecule type" value="Genomic_DNA"/>
</dbReference>
<dbReference type="Gene3D" id="1.10.510.10">
    <property type="entry name" value="Transferase(Phosphotransferase) domain 1"/>
    <property type="match status" value="1"/>
</dbReference>
<keyword evidence="2" id="KW-0418">Kinase</keyword>
<evidence type="ECO:0000259" key="1">
    <source>
        <dbReference type="PROSITE" id="PS50011"/>
    </source>
</evidence>
<dbReference type="Pfam" id="PF25816">
    <property type="entry name" value="RamC_N"/>
    <property type="match status" value="1"/>
</dbReference>
<protein>
    <submittedName>
        <fullName evidence="2">Serine/threonine protein kinase</fullName>
    </submittedName>
</protein>
<dbReference type="InterPro" id="IPR053524">
    <property type="entry name" value="Aerial_hyphae_peptide-synth"/>
</dbReference>
<dbReference type="RefSeq" id="WP_189547094.1">
    <property type="nucleotide sequence ID" value="NZ_BMTF01000024.1"/>
</dbReference>
<dbReference type="InterPro" id="IPR057929">
    <property type="entry name" value="RamC_N"/>
</dbReference>
<dbReference type="Pfam" id="PF00069">
    <property type="entry name" value="Pkinase"/>
    <property type="match status" value="1"/>
</dbReference>
<feature type="domain" description="Protein kinase" evidence="1">
    <location>
        <begin position="228"/>
        <end position="537"/>
    </location>
</feature>
<dbReference type="SUPFAM" id="SSF56112">
    <property type="entry name" value="Protein kinase-like (PK-like)"/>
    <property type="match status" value="1"/>
</dbReference>
<reference evidence="3" key="1">
    <citation type="journal article" date="2019" name="Int. J. Syst. Evol. Microbiol.">
        <title>The Global Catalogue of Microorganisms (GCM) 10K type strain sequencing project: providing services to taxonomists for standard genome sequencing and annotation.</title>
        <authorList>
            <consortium name="The Broad Institute Genomics Platform"/>
            <consortium name="The Broad Institute Genome Sequencing Center for Infectious Disease"/>
            <person name="Wu L."/>
            <person name="Ma J."/>
        </authorList>
    </citation>
    <scope>NUCLEOTIDE SEQUENCE [LARGE SCALE GENOMIC DNA]</scope>
    <source>
        <strain evidence="3">JCM 4376</strain>
    </source>
</reference>
<keyword evidence="2" id="KW-0723">Serine/threonine-protein kinase</keyword>
<dbReference type="NCBIfam" id="NF038151">
    <property type="entry name" value="lanthi_synth_III"/>
    <property type="match status" value="1"/>
</dbReference>
<dbReference type="InterPro" id="IPR000719">
    <property type="entry name" value="Prot_kinase_dom"/>
</dbReference>
<evidence type="ECO:0000313" key="3">
    <source>
        <dbReference type="Proteomes" id="UP000660675"/>
    </source>
</evidence>
<comment type="caution">
    <text evidence="2">The sequence shown here is derived from an EMBL/GenBank/DDBJ whole genome shotgun (WGS) entry which is preliminary data.</text>
</comment>
<proteinExistence type="predicted"/>
<keyword evidence="2" id="KW-0808">Transferase</keyword>
<dbReference type="Gene3D" id="1.50.10.20">
    <property type="match status" value="1"/>
</dbReference>
<dbReference type="CDD" id="cd04791">
    <property type="entry name" value="LanC_SerThrkinase"/>
    <property type="match status" value="1"/>
</dbReference>
<sequence>MPGIQETQLYCLADRRYYETPARLPDEDTRYPLDRAEPPVGWRRGTGGLWTALHPASAQLPEQGWKIHVSTVPEEAELTLADTARICLEQGVAFKFLRSTRALRLMSAKYMNRSGAGKFITLYPEDEPALLKLLDALGEALDGRSGPYILSDLRIGNAPVHVRYGAFVELWCRDADGERVRAMRHPSGALVPDTRGVVFRIPEWLTVPEPLRPHLAARAAARDDGFPYVVTKALQFSNAGGIYLAEHRTTKQQVVLREARPHCGLDPAGDDAVTRLHREHRALTRLAGLDCVPEVYDVRTVWEHHFLIEEYIEGTTLFDEIVERFPLVRGERTPAELDAYCDWARSVTDGLAQALDRIHARGLRFADVHPANVIIRPDGRVALIDFEYATDLDDQDTPLAGAPGLQAPLGPDRSGAEADAYALWAIWLHILMPLMEVADHDRGKALTLERWARDRYRLGPDAGPPRPAVLAHGLPAGSGEATVDALLRGPAPDWPGIRERLVAGIRAGAAPDRTDRLYPGDLTGFATGGVCAAHGAAGVLYALDRVGAPVPDEHIDWLARTALRRAPDTPGGLFDGLPGIALVLARLGRREEGRELLDRALRAPASASADLLTGRAGTALAALRLAYDGDGPTDRELLDRALRTAWELDSLVRGEDVDGLTAPHSAGLLTGLCGAAFLQLELYGRTGEDWLLDAAGAALAREAGHCVTMPGGSVQVKDGKRHLLYLDQGSGGVALVAQRYLAHREDPVLAALLPGVGQGCVLEFIREPGLFRGRSGLVATAHQLSGTSPGPEVLDSVRNLSWHLVAEQDRLLVPGARLRRFSADLATGAAGVLLALHTVFAAPDERPDLLDVLTLG</sequence>
<dbReference type="PROSITE" id="PS50011">
    <property type="entry name" value="PROTEIN_KINASE_DOM"/>
    <property type="match status" value="1"/>
</dbReference>
<dbReference type="SUPFAM" id="SSF158745">
    <property type="entry name" value="LanC-like"/>
    <property type="match status" value="1"/>
</dbReference>
<dbReference type="PRINTS" id="PR01950">
    <property type="entry name" value="LANCSUPER"/>
</dbReference>
<gene>
    <name evidence="2" type="ORF">GCM10015535_56670</name>
</gene>
<dbReference type="SMART" id="SM01260">
    <property type="entry name" value="LANC_like"/>
    <property type="match status" value="1"/>
</dbReference>
<organism evidence="2 3">
    <name type="scientific">Streptomyces gelaticus</name>
    <dbReference type="NCBI Taxonomy" id="285446"/>
    <lineage>
        <taxon>Bacteria</taxon>
        <taxon>Bacillati</taxon>
        <taxon>Actinomycetota</taxon>
        <taxon>Actinomycetes</taxon>
        <taxon>Kitasatosporales</taxon>
        <taxon>Streptomycetaceae</taxon>
        <taxon>Streptomyces</taxon>
    </lineage>
</organism>
<dbReference type="InterPro" id="IPR011009">
    <property type="entry name" value="Kinase-like_dom_sf"/>
</dbReference>
<dbReference type="GO" id="GO:0004674">
    <property type="term" value="F:protein serine/threonine kinase activity"/>
    <property type="evidence" value="ECO:0007669"/>
    <property type="project" value="UniProtKB-KW"/>
</dbReference>